<gene>
    <name evidence="1" type="ORF">PLEPLA_LOCUS9776</name>
</gene>
<proteinExistence type="predicted"/>
<organism evidence="1 2">
    <name type="scientific">Pleuronectes platessa</name>
    <name type="common">European plaice</name>
    <dbReference type="NCBI Taxonomy" id="8262"/>
    <lineage>
        <taxon>Eukaryota</taxon>
        <taxon>Metazoa</taxon>
        <taxon>Chordata</taxon>
        <taxon>Craniata</taxon>
        <taxon>Vertebrata</taxon>
        <taxon>Euteleostomi</taxon>
        <taxon>Actinopterygii</taxon>
        <taxon>Neopterygii</taxon>
        <taxon>Teleostei</taxon>
        <taxon>Neoteleostei</taxon>
        <taxon>Acanthomorphata</taxon>
        <taxon>Carangaria</taxon>
        <taxon>Pleuronectiformes</taxon>
        <taxon>Pleuronectoidei</taxon>
        <taxon>Pleuronectidae</taxon>
        <taxon>Pleuronectes</taxon>
    </lineage>
</organism>
<keyword evidence="2" id="KW-1185">Reference proteome</keyword>
<name>A0A9N7U221_PLEPL</name>
<evidence type="ECO:0000313" key="2">
    <source>
        <dbReference type="Proteomes" id="UP001153269"/>
    </source>
</evidence>
<dbReference type="Proteomes" id="UP001153269">
    <property type="component" value="Unassembled WGS sequence"/>
</dbReference>
<dbReference type="EMBL" id="CADEAL010000552">
    <property type="protein sequence ID" value="CAB1421888.1"/>
    <property type="molecule type" value="Genomic_DNA"/>
</dbReference>
<evidence type="ECO:0000313" key="1">
    <source>
        <dbReference type="EMBL" id="CAB1421888.1"/>
    </source>
</evidence>
<comment type="caution">
    <text evidence="1">The sequence shown here is derived from an EMBL/GenBank/DDBJ whole genome shotgun (WGS) entry which is preliminary data.</text>
</comment>
<dbReference type="AlphaFoldDB" id="A0A9N7U221"/>
<protein>
    <submittedName>
        <fullName evidence="1">Uncharacterized protein</fullName>
    </submittedName>
</protein>
<sequence>MLQPATRGRSICFGFEEMVVELPLEGANWGPVSCSRTLTHGEVELGCELPTLHLGGNLSPVINQAVRRRFSGPLQLPPLHRRHSSQEHSYDTRRLSAAHGLPLERLEVLYSRALASHDEHRSVYMMTSLALTLLLASGGHWGNCFYQIS</sequence>
<accession>A0A9N7U221</accession>
<reference evidence="1" key="1">
    <citation type="submission" date="2020-03" db="EMBL/GenBank/DDBJ databases">
        <authorList>
            <person name="Weist P."/>
        </authorList>
    </citation>
    <scope>NUCLEOTIDE SEQUENCE</scope>
</reference>